<reference evidence="2" key="1">
    <citation type="journal article" date="2022" name="Mol. Ecol. Resour.">
        <title>The genomes of chicory, endive, great burdock and yacon provide insights into Asteraceae palaeo-polyploidization history and plant inulin production.</title>
        <authorList>
            <person name="Fan W."/>
            <person name="Wang S."/>
            <person name="Wang H."/>
            <person name="Wang A."/>
            <person name="Jiang F."/>
            <person name="Liu H."/>
            <person name="Zhao H."/>
            <person name="Xu D."/>
            <person name="Zhang Y."/>
        </authorList>
    </citation>
    <scope>NUCLEOTIDE SEQUENCE [LARGE SCALE GENOMIC DNA]</scope>
    <source>
        <strain evidence="2">cv. Punajuju</strain>
    </source>
</reference>
<sequence length="118" mass="13484">MKISLDNNVLREGISLENRVTRLISDFEPTTLRNASFETTDTSDNGILVPNSKSVISRIKYHAEFTPSFYPEKFELPKAYYATAESVRDMLITNWNATYNFHEKMNFAGIFLSASFVS</sequence>
<protein>
    <submittedName>
        <fullName evidence="1">Uncharacterized protein</fullName>
    </submittedName>
</protein>
<accession>A0ACB8ZRK7</accession>
<comment type="caution">
    <text evidence="1">The sequence shown here is derived from an EMBL/GenBank/DDBJ whole genome shotgun (WGS) entry which is preliminary data.</text>
</comment>
<keyword evidence="2" id="KW-1185">Reference proteome</keyword>
<organism evidence="1 2">
    <name type="scientific">Cichorium intybus</name>
    <name type="common">Chicory</name>
    <dbReference type="NCBI Taxonomy" id="13427"/>
    <lineage>
        <taxon>Eukaryota</taxon>
        <taxon>Viridiplantae</taxon>
        <taxon>Streptophyta</taxon>
        <taxon>Embryophyta</taxon>
        <taxon>Tracheophyta</taxon>
        <taxon>Spermatophyta</taxon>
        <taxon>Magnoliopsida</taxon>
        <taxon>eudicotyledons</taxon>
        <taxon>Gunneridae</taxon>
        <taxon>Pentapetalae</taxon>
        <taxon>asterids</taxon>
        <taxon>campanulids</taxon>
        <taxon>Asterales</taxon>
        <taxon>Asteraceae</taxon>
        <taxon>Cichorioideae</taxon>
        <taxon>Cichorieae</taxon>
        <taxon>Cichoriinae</taxon>
        <taxon>Cichorium</taxon>
    </lineage>
</organism>
<evidence type="ECO:0000313" key="1">
    <source>
        <dbReference type="EMBL" id="KAI3700642.1"/>
    </source>
</evidence>
<gene>
    <name evidence="1" type="ORF">L2E82_45279</name>
</gene>
<dbReference type="Proteomes" id="UP001055811">
    <property type="component" value="Linkage Group LG08"/>
</dbReference>
<evidence type="ECO:0000313" key="2">
    <source>
        <dbReference type="Proteomes" id="UP001055811"/>
    </source>
</evidence>
<dbReference type="EMBL" id="CM042016">
    <property type="protein sequence ID" value="KAI3700642.1"/>
    <property type="molecule type" value="Genomic_DNA"/>
</dbReference>
<reference evidence="1 2" key="2">
    <citation type="journal article" date="2022" name="Mol. Ecol. Resour.">
        <title>The genomes of chicory, endive, great burdock and yacon provide insights into Asteraceae paleo-polyploidization history and plant inulin production.</title>
        <authorList>
            <person name="Fan W."/>
            <person name="Wang S."/>
            <person name="Wang H."/>
            <person name="Wang A."/>
            <person name="Jiang F."/>
            <person name="Liu H."/>
            <person name="Zhao H."/>
            <person name="Xu D."/>
            <person name="Zhang Y."/>
        </authorList>
    </citation>
    <scope>NUCLEOTIDE SEQUENCE [LARGE SCALE GENOMIC DNA]</scope>
    <source>
        <strain evidence="2">cv. Punajuju</strain>
        <tissue evidence="1">Leaves</tissue>
    </source>
</reference>
<name>A0ACB8ZRK7_CICIN</name>
<proteinExistence type="predicted"/>